<reference evidence="1" key="1">
    <citation type="submission" date="2018-05" db="EMBL/GenBank/DDBJ databases">
        <authorList>
            <person name="Lanie J.A."/>
            <person name="Ng W.-L."/>
            <person name="Kazmierczak K.M."/>
            <person name="Andrzejewski T.M."/>
            <person name="Davidsen T.M."/>
            <person name="Wayne K.J."/>
            <person name="Tettelin H."/>
            <person name="Glass J.I."/>
            <person name="Rusch D."/>
            <person name="Podicherti R."/>
            <person name="Tsui H.-C.T."/>
            <person name="Winkler M.E."/>
        </authorList>
    </citation>
    <scope>NUCLEOTIDE SEQUENCE</scope>
</reference>
<organism evidence="1">
    <name type="scientific">marine metagenome</name>
    <dbReference type="NCBI Taxonomy" id="408172"/>
    <lineage>
        <taxon>unclassified sequences</taxon>
        <taxon>metagenomes</taxon>
        <taxon>ecological metagenomes</taxon>
    </lineage>
</organism>
<sequence length="78" mass="8912">DLGFNVLNTSSQSLIHLHELESIELLKFSIWILPFLVKTELYVVSLISVCVKNFPVLNLEQSLSIELQELNRSRVTTV</sequence>
<dbReference type="EMBL" id="UINC01033914">
    <property type="protein sequence ID" value="SVB23939.1"/>
    <property type="molecule type" value="Genomic_DNA"/>
</dbReference>
<proteinExistence type="predicted"/>
<name>A0A382CDL1_9ZZZZ</name>
<feature type="non-terminal residue" evidence="1">
    <location>
        <position position="1"/>
    </location>
</feature>
<dbReference type="AlphaFoldDB" id="A0A382CDL1"/>
<protein>
    <submittedName>
        <fullName evidence="1">Uncharacterized protein</fullName>
    </submittedName>
</protein>
<evidence type="ECO:0000313" key="1">
    <source>
        <dbReference type="EMBL" id="SVB23939.1"/>
    </source>
</evidence>
<gene>
    <name evidence="1" type="ORF">METZ01_LOCUS176793</name>
</gene>
<accession>A0A382CDL1</accession>